<feature type="region of interest" description="Disordered" evidence="2">
    <location>
        <begin position="59"/>
        <end position="109"/>
    </location>
</feature>
<proteinExistence type="predicted"/>
<feature type="coiled-coil region" evidence="1">
    <location>
        <begin position="289"/>
        <end position="323"/>
    </location>
</feature>
<feature type="compositionally biased region" description="Polar residues" evidence="2">
    <location>
        <begin position="1"/>
        <end position="24"/>
    </location>
</feature>
<evidence type="ECO:0000313" key="4">
    <source>
        <dbReference type="Proteomes" id="UP001218188"/>
    </source>
</evidence>
<reference evidence="3" key="1">
    <citation type="submission" date="2023-03" db="EMBL/GenBank/DDBJ databases">
        <title>Massive genome expansion in bonnet fungi (Mycena s.s.) driven by repeated elements and novel gene families across ecological guilds.</title>
        <authorList>
            <consortium name="Lawrence Berkeley National Laboratory"/>
            <person name="Harder C.B."/>
            <person name="Miyauchi S."/>
            <person name="Viragh M."/>
            <person name="Kuo A."/>
            <person name="Thoen E."/>
            <person name="Andreopoulos B."/>
            <person name="Lu D."/>
            <person name="Skrede I."/>
            <person name="Drula E."/>
            <person name="Henrissat B."/>
            <person name="Morin E."/>
            <person name="Kohler A."/>
            <person name="Barry K."/>
            <person name="LaButti K."/>
            <person name="Morin E."/>
            <person name="Salamov A."/>
            <person name="Lipzen A."/>
            <person name="Mereny Z."/>
            <person name="Hegedus B."/>
            <person name="Baldrian P."/>
            <person name="Stursova M."/>
            <person name="Weitz H."/>
            <person name="Taylor A."/>
            <person name="Grigoriev I.V."/>
            <person name="Nagy L.G."/>
            <person name="Martin F."/>
            <person name="Kauserud H."/>
        </authorList>
    </citation>
    <scope>NUCLEOTIDE SEQUENCE</scope>
    <source>
        <strain evidence="3">CBHHK200</strain>
    </source>
</reference>
<gene>
    <name evidence="3" type="ORF">C8F04DRAFT_1186384</name>
</gene>
<feature type="region of interest" description="Disordered" evidence="2">
    <location>
        <begin position="193"/>
        <end position="275"/>
    </location>
</feature>
<feature type="compositionally biased region" description="Basic residues" evidence="2">
    <location>
        <begin position="479"/>
        <end position="488"/>
    </location>
</feature>
<dbReference type="Proteomes" id="UP001218188">
    <property type="component" value="Unassembled WGS sequence"/>
</dbReference>
<accession>A0AAD6X046</accession>
<dbReference type="EMBL" id="JARJCM010000086">
    <property type="protein sequence ID" value="KAJ7030920.1"/>
    <property type="molecule type" value="Genomic_DNA"/>
</dbReference>
<evidence type="ECO:0000256" key="2">
    <source>
        <dbReference type="SAM" id="MobiDB-lite"/>
    </source>
</evidence>
<evidence type="ECO:0000313" key="3">
    <source>
        <dbReference type="EMBL" id="KAJ7030920.1"/>
    </source>
</evidence>
<keyword evidence="4" id="KW-1185">Reference proteome</keyword>
<organism evidence="3 4">
    <name type="scientific">Mycena alexandri</name>
    <dbReference type="NCBI Taxonomy" id="1745969"/>
    <lineage>
        <taxon>Eukaryota</taxon>
        <taxon>Fungi</taxon>
        <taxon>Dikarya</taxon>
        <taxon>Basidiomycota</taxon>
        <taxon>Agaricomycotina</taxon>
        <taxon>Agaricomycetes</taxon>
        <taxon>Agaricomycetidae</taxon>
        <taxon>Agaricales</taxon>
        <taxon>Marasmiineae</taxon>
        <taxon>Mycenaceae</taxon>
        <taxon>Mycena</taxon>
    </lineage>
</organism>
<feature type="region of interest" description="Disordered" evidence="2">
    <location>
        <begin position="456"/>
        <end position="488"/>
    </location>
</feature>
<sequence length="560" mass="62072">MPTLTGAQGTKSTTGEGGRSTPTVQVPKRDVGASEICITAIKLARAGWGDSVFCTPRRVATRSSRPPTRAAARDAPSALLKENEIPEEEPYDNSSRKKRKRNAPPSAFLDPFAETIEKPASPMPPPRTWTVVPPEQITYGYTPSQTPSQLEMQPPMIPEASADFLEPSQRDNFIPDFHQSSHVPVIDPRLEEEDFSDSFNESPHNQAGPLRSMSEAPSAPSETPLYHQQRPIYQKPHSVPSRHPTNNNTQSQPRFSTPALPVHDPPAAFSPQRALKTSEQVSKKFASEIEDLDGENHQLLHRMDALEELLEHQTATIDRLFESLENNEGTVGASKVSKGKGTRDNALNGAIRKVFLVAMGLPKTAKYKDAALLLPVKQGGSYIPDPATPNGTLLRPDWKISFNDNSVWHAAMIKCTRQKVPTITPAISRAAMDDKSEDEILDRLASVFRNVSAEYRKAPKPQPSELTIENTPDADPKRTNRRKGRKVRKSEECVKVLQAAGVKVEQEWDWLLTPAYQSTDVLDPDTDIEKAEEIPVKSTRKPWLSRTPMYRSDAVGLTVL</sequence>
<evidence type="ECO:0000256" key="1">
    <source>
        <dbReference type="SAM" id="Coils"/>
    </source>
</evidence>
<protein>
    <submittedName>
        <fullName evidence="3">Uncharacterized protein</fullName>
    </submittedName>
</protein>
<keyword evidence="1" id="KW-0175">Coiled coil</keyword>
<feature type="compositionally biased region" description="Low complexity" evidence="2">
    <location>
        <begin position="61"/>
        <end position="78"/>
    </location>
</feature>
<feature type="compositionally biased region" description="Polar residues" evidence="2">
    <location>
        <begin position="243"/>
        <end position="255"/>
    </location>
</feature>
<feature type="region of interest" description="Disordered" evidence="2">
    <location>
        <begin position="1"/>
        <end position="31"/>
    </location>
</feature>
<comment type="caution">
    <text evidence="3">The sequence shown here is derived from an EMBL/GenBank/DDBJ whole genome shotgun (WGS) entry which is preliminary data.</text>
</comment>
<dbReference type="AlphaFoldDB" id="A0AAD6X046"/>
<name>A0AAD6X046_9AGAR</name>